<comment type="caution">
    <text evidence="5">The sequence shown here is derived from an EMBL/GenBank/DDBJ whole genome shotgun (WGS) entry which is preliminary data.</text>
</comment>
<dbReference type="Pfam" id="PF00589">
    <property type="entry name" value="Phage_integrase"/>
    <property type="match status" value="1"/>
</dbReference>
<evidence type="ECO:0000313" key="6">
    <source>
        <dbReference type="Proteomes" id="UP001265550"/>
    </source>
</evidence>
<evidence type="ECO:0000256" key="2">
    <source>
        <dbReference type="ARBA" id="ARBA00022908"/>
    </source>
</evidence>
<evidence type="ECO:0000259" key="4">
    <source>
        <dbReference type="PROSITE" id="PS51898"/>
    </source>
</evidence>
<dbReference type="Proteomes" id="UP001265550">
    <property type="component" value="Unassembled WGS sequence"/>
</dbReference>
<keyword evidence="2" id="KW-0229">DNA integration</keyword>
<name>A0ABU1V8G8_9BURK</name>
<reference evidence="5 6" key="1">
    <citation type="submission" date="2023-07" db="EMBL/GenBank/DDBJ databases">
        <title>Sorghum-associated microbial communities from plants grown in Nebraska, USA.</title>
        <authorList>
            <person name="Schachtman D."/>
        </authorList>
    </citation>
    <scope>NUCLEOTIDE SEQUENCE [LARGE SCALE GENOMIC DNA]</scope>
    <source>
        <strain evidence="5 6">BE240</strain>
    </source>
</reference>
<dbReference type="RefSeq" id="WP_374726486.1">
    <property type="nucleotide sequence ID" value="NZ_JAVDWE010000003.1"/>
</dbReference>
<organism evidence="5 6">
    <name type="scientific">Hydrogenophaga laconesensis</name>
    <dbReference type="NCBI Taxonomy" id="1805971"/>
    <lineage>
        <taxon>Bacteria</taxon>
        <taxon>Pseudomonadati</taxon>
        <taxon>Pseudomonadota</taxon>
        <taxon>Betaproteobacteria</taxon>
        <taxon>Burkholderiales</taxon>
        <taxon>Comamonadaceae</taxon>
        <taxon>Hydrogenophaga</taxon>
    </lineage>
</organism>
<dbReference type="PANTHER" id="PTHR30629">
    <property type="entry name" value="PROPHAGE INTEGRASE"/>
    <property type="match status" value="1"/>
</dbReference>
<proteinExistence type="inferred from homology"/>
<accession>A0ABU1V8G8</accession>
<evidence type="ECO:0000313" key="5">
    <source>
        <dbReference type="EMBL" id="MDR7093746.1"/>
    </source>
</evidence>
<dbReference type="PROSITE" id="PS51898">
    <property type="entry name" value="TYR_RECOMBINASE"/>
    <property type="match status" value="1"/>
</dbReference>
<feature type="domain" description="Tyr recombinase" evidence="4">
    <location>
        <begin position="64"/>
        <end position="201"/>
    </location>
</feature>
<protein>
    <submittedName>
        <fullName evidence="5">Integrase</fullName>
    </submittedName>
</protein>
<keyword evidence="3" id="KW-0233">DNA recombination</keyword>
<evidence type="ECO:0000256" key="3">
    <source>
        <dbReference type="ARBA" id="ARBA00023172"/>
    </source>
</evidence>
<dbReference type="InterPro" id="IPR050808">
    <property type="entry name" value="Phage_Integrase"/>
</dbReference>
<dbReference type="SUPFAM" id="SSF56349">
    <property type="entry name" value="DNA breaking-rejoining enzymes"/>
    <property type="match status" value="1"/>
</dbReference>
<comment type="similarity">
    <text evidence="1">Belongs to the 'phage' integrase family.</text>
</comment>
<keyword evidence="6" id="KW-1185">Reference proteome</keyword>
<dbReference type="InterPro" id="IPR002104">
    <property type="entry name" value="Integrase_catalytic"/>
</dbReference>
<sequence>MNEDSLKIWYDREALVGKHQAARALMMFRGFLRWCAARPEYRELTDREAGRAPAIVESLPSSTRRTDALEAAQVSGWWSGVEQLNNRTASVYLRALLLTGARREELASLTWGNVDFQWRKLTIADKVEDTRTIPLTPYLAQLLATLPRKQDERGVLVPHVNGLSEGGLSDDDQLVYVNGVLKGKLLENERLAQLAARNRKE</sequence>
<gene>
    <name evidence="5" type="ORF">J2X09_001478</name>
</gene>
<dbReference type="Gene3D" id="1.10.443.10">
    <property type="entry name" value="Intergrase catalytic core"/>
    <property type="match status" value="1"/>
</dbReference>
<dbReference type="EMBL" id="JAVDWE010000003">
    <property type="protein sequence ID" value="MDR7093746.1"/>
    <property type="molecule type" value="Genomic_DNA"/>
</dbReference>
<dbReference type="InterPro" id="IPR013762">
    <property type="entry name" value="Integrase-like_cat_sf"/>
</dbReference>
<evidence type="ECO:0000256" key="1">
    <source>
        <dbReference type="ARBA" id="ARBA00008857"/>
    </source>
</evidence>
<dbReference type="PANTHER" id="PTHR30629:SF6">
    <property type="entry name" value="PROPHAGE INTEGRASE INTA-RELATED"/>
    <property type="match status" value="1"/>
</dbReference>
<dbReference type="InterPro" id="IPR011010">
    <property type="entry name" value="DNA_brk_join_enz"/>
</dbReference>